<dbReference type="EMBL" id="MRVG01000007">
    <property type="protein sequence ID" value="PMB66897.1"/>
    <property type="molecule type" value="Genomic_DNA"/>
</dbReference>
<gene>
    <name evidence="3" type="ORF">BM221_006554</name>
</gene>
<accession>A0A2N6NHY6</accession>
<feature type="transmembrane region" description="Helical" evidence="2">
    <location>
        <begin position="416"/>
        <end position="438"/>
    </location>
</feature>
<feature type="compositionally biased region" description="Acidic residues" evidence="1">
    <location>
        <begin position="542"/>
        <end position="557"/>
    </location>
</feature>
<evidence type="ECO:0000256" key="1">
    <source>
        <dbReference type="SAM" id="MobiDB-lite"/>
    </source>
</evidence>
<evidence type="ECO:0008006" key="5">
    <source>
        <dbReference type="Google" id="ProtNLM"/>
    </source>
</evidence>
<feature type="transmembrane region" description="Helical" evidence="2">
    <location>
        <begin position="444"/>
        <end position="461"/>
    </location>
</feature>
<sequence>MSSPDGASATGGGSGRPRRASSAAATVDPVLRNALRYTVSPREYAALHKYIIARSKTLRRSAPTPAAVEKSLAPTPGSAASDYNAKAVRHALRVFVTSWIGMKGYELVSRKLSKDGNPAQKQPFYKSPALRLSLSLSSILFLYRLLFRFLTRLRAHLLEPSVEPFRRRNPRTAAALTSAYAPAVGASFAGLALGIYPSPPMRAGVALWLLFKAAEYGWDLAEGEGRIWGTTAQGRKRERPWWFGSWLLQPLAFGQLLHAAVFDNDCFPQSYGKFIWGNSPVYLHGRPEGYPANLAWPGKDDVVASLSEMARLNWPAFISPTMFPNKKNILPPTVTAISPLTSQAHPLITSLSCAALHPSDPSCTRTYLTFWLQSFPPVARFFVLFYSAMTVIPGFRRFYHNPVAGLQRILSRSARMTAFVTGSLSTAWASICFFQTYLPRHLLATQRFFLGGFAAGLWAWIERRHGRMAFLYSARASVNSLWKVGVKRRWWRAVKGGDLWVFVLALMMTGVVYERDAKAIQQNSFRKGVSWVRGEGWRDWAIEEDEEEEEGGEGEEEPKDKDE</sequence>
<keyword evidence="2" id="KW-0812">Transmembrane</keyword>
<dbReference type="PANTHER" id="PTHR12459">
    <property type="entry name" value="TRANSMEMBRANE PROTEIN 135-RELATED"/>
    <property type="match status" value="1"/>
</dbReference>
<proteinExistence type="predicted"/>
<dbReference type="InterPro" id="IPR026749">
    <property type="entry name" value="Tmem135"/>
</dbReference>
<dbReference type="PANTHER" id="PTHR12459:SF19">
    <property type="entry name" value="TRANSMEMBRANE PROTEIN 135 N-TERMINAL DOMAIN-CONTAINING PROTEIN"/>
    <property type="match status" value="1"/>
</dbReference>
<comment type="caution">
    <text evidence="3">The sequence shown here is derived from an EMBL/GenBank/DDBJ whole genome shotgun (WGS) entry which is preliminary data.</text>
</comment>
<organism evidence="3 4">
    <name type="scientific">Beauveria bassiana</name>
    <name type="common">White muscardine disease fungus</name>
    <name type="synonym">Tritirachium shiotae</name>
    <dbReference type="NCBI Taxonomy" id="176275"/>
    <lineage>
        <taxon>Eukaryota</taxon>
        <taxon>Fungi</taxon>
        <taxon>Dikarya</taxon>
        <taxon>Ascomycota</taxon>
        <taxon>Pezizomycotina</taxon>
        <taxon>Sordariomycetes</taxon>
        <taxon>Hypocreomycetidae</taxon>
        <taxon>Hypocreales</taxon>
        <taxon>Cordycipitaceae</taxon>
        <taxon>Beauveria</taxon>
    </lineage>
</organism>
<reference evidence="3 4" key="1">
    <citation type="journal article" date="2016" name="Appl. Microbiol. Biotechnol.">
        <title>Characterization of T-DNA insertion mutants with decreased virulence in the entomopathogenic fungus Beauveria bassiana JEF-007.</title>
        <authorList>
            <person name="Kim S."/>
            <person name="Lee S.J."/>
            <person name="Nai Y.S."/>
            <person name="Yu J.S."/>
            <person name="Lee M.R."/>
            <person name="Yang Y.T."/>
            <person name="Kim J.S."/>
        </authorList>
    </citation>
    <scope>NUCLEOTIDE SEQUENCE [LARGE SCALE GENOMIC DNA]</scope>
    <source>
        <strain evidence="3 4">JEF-007</strain>
    </source>
</reference>
<evidence type="ECO:0000313" key="4">
    <source>
        <dbReference type="Proteomes" id="UP000235728"/>
    </source>
</evidence>
<dbReference type="OMA" id="ERPWWFG"/>
<feature type="transmembrane region" description="Helical" evidence="2">
    <location>
        <begin position="378"/>
        <end position="395"/>
    </location>
</feature>
<dbReference type="Proteomes" id="UP000235728">
    <property type="component" value="Unassembled WGS sequence"/>
</dbReference>
<keyword evidence="2" id="KW-0472">Membrane</keyword>
<protein>
    <recommendedName>
        <fullName evidence="5">Transmembrane protein 135 N-terminal domain-containing protein</fullName>
    </recommendedName>
</protein>
<evidence type="ECO:0000313" key="3">
    <source>
        <dbReference type="EMBL" id="PMB66897.1"/>
    </source>
</evidence>
<keyword evidence="2" id="KW-1133">Transmembrane helix</keyword>
<feature type="region of interest" description="Disordered" evidence="1">
    <location>
        <begin position="1"/>
        <end position="25"/>
    </location>
</feature>
<dbReference type="AlphaFoldDB" id="A0A2N6NHY6"/>
<evidence type="ECO:0000256" key="2">
    <source>
        <dbReference type="SAM" id="Phobius"/>
    </source>
</evidence>
<name>A0A2N6NHY6_BEABA</name>
<feature type="region of interest" description="Disordered" evidence="1">
    <location>
        <begin position="540"/>
        <end position="563"/>
    </location>
</feature>